<sequence>MEEPDNPESANVAASLAVLAGIAASDAACCAALGRRSRGQDHRDAEALLGEVVPGGDVAAKRLRRLLNLKDAAQYGFIHVSGAELRAVLRQAEALVDFARRVLLR</sequence>
<keyword evidence="1" id="KW-0812">Transmembrane</keyword>
<dbReference type="AlphaFoldDB" id="A0A840IDP9"/>
<organism evidence="2 3">
    <name type="scientific">Conexibacter arvalis</name>
    <dbReference type="NCBI Taxonomy" id="912552"/>
    <lineage>
        <taxon>Bacteria</taxon>
        <taxon>Bacillati</taxon>
        <taxon>Actinomycetota</taxon>
        <taxon>Thermoleophilia</taxon>
        <taxon>Solirubrobacterales</taxon>
        <taxon>Conexibacteraceae</taxon>
        <taxon>Conexibacter</taxon>
    </lineage>
</organism>
<dbReference type="EMBL" id="JACHNU010000001">
    <property type="protein sequence ID" value="MBB4662070.1"/>
    <property type="molecule type" value="Genomic_DNA"/>
</dbReference>
<proteinExistence type="predicted"/>
<evidence type="ECO:0000313" key="2">
    <source>
        <dbReference type="EMBL" id="MBB4662070.1"/>
    </source>
</evidence>
<keyword evidence="1" id="KW-0472">Membrane</keyword>
<accession>A0A840IDP9</accession>
<dbReference type="Proteomes" id="UP000585272">
    <property type="component" value="Unassembled WGS sequence"/>
</dbReference>
<keyword evidence="1" id="KW-1133">Transmembrane helix</keyword>
<evidence type="ECO:0000256" key="1">
    <source>
        <dbReference type="SAM" id="Phobius"/>
    </source>
</evidence>
<reference evidence="2 3" key="1">
    <citation type="submission" date="2020-08" db="EMBL/GenBank/DDBJ databases">
        <title>Genomic Encyclopedia of Archaeal and Bacterial Type Strains, Phase II (KMG-II): from individual species to whole genera.</title>
        <authorList>
            <person name="Goeker M."/>
        </authorList>
    </citation>
    <scope>NUCLEOTIDE SEQUENCE [LARGE SCALE GENOMIC DNA]</scope>
    <source>
        <strain evidence="2 3">DSM 23288</strain>
    </source>
</reference>
<dbReference type="RefSeq" id="WP_183340771.1">
    <property type="nucleotide sequence ID" value="NZ_JACHNU010000001.1"/>
</dbReference>
<name>A0A840IDP9_9ACTN</name>
<comment type="caution">
    <text evidence="2">The sequence shown here is derived from an EMBL/GenBank/DDBJ whole genome shotgun (WGS) entry which is preliminary data.</text>
</comment>
<protein>
    <recommendedName>
        <fullName evidence="4">HEPN domain-containing protein</fullName>
    </recommendedName>
</protein>
<evidence type="ECO:0008006" key="4">
    <source>
        <dbReference type="Google" id="ProtNLM"/>
    </source>
</evidence>
<keyword evidence="3" id="KW-1185">Reference proteome</keyword>
<gene>
    <name evidence="2" type="ORF">BDZ31_001643</name>
</gene>
<feature type="transmembrane region" description="Helical" evidence="1">
    <location>
        <begin position="12"/>
        <end position="33"/>
    </location>
</feature>
<evidence type="ECO:0000313" key="3">
    <source>
        <dbReference type="Proteomes" id="UP000585272"/>
    </source>
</evidence>